<evidence type="ECO:0000313" key="1">
    <source>
        <dbReference type="EMBL" id="PNJ21230.1"/>
    </source>
</evidence>
<dbReference type="AlphaFoldDB" id="A0A2J8SKF2"/>
<accession>A0A2J8SKF2</accession>
<name>A0A2J8SKF2_PONAB</name>
<proteinExistence type="predicted"/>
<organism evidence="1">
    <name type="scientific">Pongo abelii</name>
    <name type="common">Sumatran orangutan</name>
    <name type="synonym">Pongo pygmaeus abelii</name>
    <dbReference type="NCBI Taxonomy" id="9601"/>
    <lineage>
        <taxon>Eukaryota</taxon>
        <taxon>Metazoa</taxon>
        <taxon>Chordata</taxon>
        <taxon>Craniata</taxon>
        <taxon>Vertebrata</taxon>
        <taxon>Euteleostomi</taxon>
        <taxon>Mammalia</taxon>
        <taxon>Eutheria</taxon>
        <taxon>Euarchontoglires</taxon>
        <taxon>Primates</taxon>
        <taxon>Haplorrhini</taxon>
        <taxon>Catarrhini</taxon>
        <taxon>Hominidae</taxon>
        <taxon>Pongo</taxon>
    </lineage>
</organism>
<protein>
    <submittedName>
        <fullName evidence="1">IREB2 isoform 2</fullName>
    </submittedName>
</protein>
<dbReference type="EMBL" id="NDHI03003562">
    <property type="protein sequence ID" value="PNJ21230.1"/>
    <property type="molecule type" value="Genomic_DNA"/>
</dbReference>
<reference evidence="1" key="1">
    <citation type="submission" date="2017-12" db="EMBL/GenBank/DDBJ databases">
        <title>High-resolution comparative analysis of great ape genomes.</title>
        <authorList>
            <person name="Pollen A."/>
            <person name="Hastie A."/>
            <person name="Hormozdiari F."/>
            <person name="Dougherty M."/>
            <person name="Liu R."/>
            <person name="Chaisson M."/>
            <person name="Hoppe E."/>
            <person name="Hill C."/>
            <person name="Pang A."/>
            <person name="Hillier L."/>
            <person name="Baker C."/>
            <person name="Armstrong J."/>
            <person name="Shendure J."/>
            <person name="Paten B."/>
            <person name="Wilson R."/>
            <person name="Chao H."/>
            <person name="Schneider V."/>
            <person name="Ventura M."/>
            <person name="Kronenberg Z."/>
            <person name="Murali S."/>
            <person name="Gordon D."/>
            <person name="Cantsilieris S."/>
            <person name="Munson K."/>
            <person name="Nelson B."/>
            <person name="Raja A."/>
            <person name="Underwood J."/>
            <person name="Diekhans M."/>
            <person name="Fiddes I."/>
            <person name="Haussler D."/>
            <person name="Eichler E."/>
        </authorList>
    </citation>
    <scope>NUCLEOTIDE SEQUENCE [LARGE SCALE GENOMIC DNA]</scope>
    <source>
        <strain evidence="1">Susie</strain>
    </source>
</reference>
<sequence length="47" mass="5545">MDAPKAGYAFEYLIETLNDSSHKKFFDVSKLGGTKYVEYQQWWILLL</sequence>
<comment type="caution">
    <text evidence="1">The sequence shown here is derived from an EMBL/GenBank/DDBJ whole genome shotgun (WGS) entry which is preliminary data.</text>
</comment>
<gene>
    <name evidence="1" type="ORF">CR201_G0042191</name>
</gene>